<evidence type="ECO:0000256" key="1">
    <source>
        <dbReference type="ARBA" id="ARBA00022801"/>
    </source>
</evidence>
<dbReference type="SUPFAM" id="SSF52266">
    <property type="entry name" value="SGNH hydrolase"/>
    <property type="match status" value="1"/>
</dbReference>
<dbReference type="AlphaFoldDB" id="A0A1R1XN35"/>
<keyword evidence="2" id="KW-1133">Transmembrane helix</keyword>
<keyword evidence="4" id="KW-1185">Reference proteome</keyword>
<reference evidence="3 4" key="1">
    <citation type="submission" date="2017-01" db="EMBL/GenBank/DDBJ databases">
        <authorList>
            <person name="Mah S.A."/>
            <person name="Swanson W.J."/>
            <person name="Moy G.W."/>
            <person name="Vacquier V.D."/>
        </authorList>
    </citation>
    <scope>NUCLEOTIDE SEQUENCE [LARGE SCALE GENOMIC DNA]</scope>
    <source>
        <strain evidence="3 4">GSMNP</strain>
    </source>
</reference>
<dbReference type="Proteomes" id="UP000187283">
    <property type="component" value="Unassembled WGS sequence"/>
</dbReference>
<dbReference type="GO" id="GO:0016788">
    <property type="term" value="F:hydrolase activity, acting on ester bonds"/>
    <property type="evidence" value="ECO:0007669"/>
    <property type="project" value="InterPro"/>
</dbReference>
<keyword evidence="1" id="KW-0378">Hydrolase</keyword>
<dbReference type="InterPro" id="IPR051058">
    <property type="entry name" value="GDSL_Est/Lipase"/>
</dbReference>
<dbReference type="PANTHER" id="PTHR45648">
    <property type="entry name" value="GDSL LIPASE/ACYLHYDROLASE FAMILY PROTEIN (AFU_ORTHOLOGUE AFUA_4G14700)"/>
    <property type="match status" value="1"/>
</dbReference>
<dbReference type="Pfam" id="PF00657">
    <property type="entry name" value="Lipase_GDSL"/>
    <property type="match status" value="1"/>
</dbReference>
<gene>
    <name evidence="3" type="ORF">AYI70_g6858</name>
</gene>
<organism evidence="3 4">
    <name type="scientific">Smittium culicis</name>
    <dbReference type="NCBI Taxonomy" id="133412"/>
    <lineage>
        <taxon>Eukaryota</taxon>
        <taxon>Fungi</taxon>
        <taxon>Fungi incertae sedis</taxon>
        <taxon>Zoopagomycota</taxon>
        <taxon>Kickxellomycotina</taxon>
        <taxon>Harpellomycetes</taxon>
        <taxon>Harpellales</taxon>
        <taxon>Legeriomycetaceae</taxon>
        <taxon>Smittium</taxon>
    </lineage>
</organism>
<dbReference type="Gene3D" id="3.40.50.1110">
    <property type="entry name" value="SGNH hydrolase"/>
    <property type="match status" value="1"/>
</dbReference>
<name>A0A1R1XN35_9FUNG</name>
<evidence type="ECO:0000256" key="2">
    <source>
        <dbReference type="SAM" id="Phobius"/>
    </source>
</evidence>
<evidence type="ECO:0000313" key="3">
    <source>
        <dbReference type="EMBL" id="OMJ16037.1"/>
    </source>
</evidence>
<dbReference type="STRING" id="133412.A0A1R1XN35"/>
<evidence type="ECO:0008006" key="5">
    <source>
        <dbReference type="Google" id="ProtNLM"/>
    </source>
</evidence>
<protein>
    <recommendedName>
        <fullName evidence="5">Thermolabile hemolysin</fullName>
    </recommendedName>
</protein>
<keyword evidence="2" id="KW-0812">Transmembrane</keyword>
<evidence type="ECO:0000313" key="4">
    <source>
        <dbReference type="Proteomes" id="UP000187283"/>
    </source>
</evidence>
<dbReference type="PANTHER" id="PTHR45648:SF22">
    <property type="entry name" value="GDSL LIPASE_ACYLHYDROLASE FAMILY PROTEIN (AFU_ORTHOLOGUE AFUA_4G14700)"/>
    <property type="match status" value="1"/>
</dbReference>
<accession>A0A1R1XN35</accession>
<sequence>MGLISGKRKEFYSSVSRSNFSNNLISIFVVSVMALLYISHMMDTNVNTEYDSLKKDKYTRLAAKNMGSDKTDSRVREMIRKFGKINKNFILGDSSGDKKESEIGNNNHVNKEFLRFENIVSFGDAASDIGNYLKISTNAKKNRGAKSENLNRANRVSYYNNGRFSEGKIWIDHLGDAFGSKVTSYAVGYSTVNNEWITNGSQVKNGKKNKSIVPGLRQQVESYAMGAVEHRLNPNNTLYTIWCGANDLAGISIPEWHASKPKATISDVLDDMIDSIKILINHPNVRAKNILFLSVLPADLAPVLKEMPKFVENAIKTNTAKLLELYPKKLSQFENDKSLNFAYYNSYKFLSEMFASSSSSKYGIKYNTLPCFTSPSRRCTSPHNFFWYDNSHVGSTTHLYMALDIIKRQYRNSVVG</sequence>
<comment type="caution">
    <text evidence="3">The sequence shown here is derived from an EMBL/GenBank/DDBJ whole genome shotgun (WGS) entry which is preliminary data.</text>
</comment>
<dbReference type="InterPro" id="IPR001087">
    <property type="entry name" value="GDSL"/>
</dbReference>
<keyword evidence="2" id="KW-0472">Membrane</keyword>
<dbReference type="InterPro" id="IPR036514">
    <property type="entry name" value="SGNH_hydro_sf"/>
</dbReference>
<dbReference type="OrthoDB" id="306876at2759"/>
<proteinExistence type="predicted"/>
<feature type="transmembrane region" description="Helical" evidence="2">
    <location>
        <begin position="20"/>
        <end position="38"/>
    </location>
</feature>
<dbReference type="EMBL" id="LSSN01002473">
    <property type="protein sequence ID" value="OMJ16037.1"/>
    <property type="molecule type" value="Genomic_DNA"/>
</dbReference>